<feature type="domain" description="AMIN" evidence="8">
    <location>
        <begin position="183"/>
        <end position="279"/>
    </location>
</feature>
<evidence type="ECO:0000256" key="1">
    <source>
        <dbReference type="ARBA" id="ARBA00010646"/>
    </source>
</evidence>
<dbReference type="PANTHER" id="PTHR34135">
    <property type="entry name" value="LYSOZYME"/>
    <property type="match status" value="1"/>
</dbReference>
<comment type="similarity">
    <text evidence="1 4">Belongs to the glycosyl hydrolase 25 family.</text>
</comment>
<evidence type="ECO:0000313" key="9">
    <source>
        <dbReference type="EMBL" id="MFD1461066.1"/>
    </source>
</evidence>
<feature type="region of interest" description="Disordered" evidence="5">
    <location>
        <begin position="144"/>
        <end position="166"/>
    </location>
</feature>
<keyword evidence="3 4" id="KW-0326">Glycosidase</keyword>
<dbReference type="InterPro" id="IPR008270">
    <property type="entry name" value="Glyco_hydro_25_AS"/>
</dbReference>
<gene>
    <name evidence="9" type="ORF">ACFQ5D_06330</name>
</gene>
<comment type="catalytic activity">
    <reaction evidence="4">
        <text>Hydrolysis of (1-&gt;4)-beta-linkages between N-acetylmuramic acid and N-acetyl-D-glucosamine residues in a peptidoglycan and between N-acetyl-D-glucosamine residues in chitodextrins.</text>
        <dbReference type="EC" id="3.2.1.17"/>
    </reaction>
</comment>
<evidence type="ECO:0000256" key="5">
    <source>
        <dbReference type="SAM" id="MobiDB-lite"/>
    </source>
</evidence>
<dbReference type="PANTHER" id="PTHR34135:SF2">
    <property type="entry name" value="LYSOZYME"/>
    <property type="match status" value="1"/>
</dbReference>
<feature type="chain" id="PRO_5047383674" description="Lysozyme" evidence="6">
    <location>
        <begin position="24"/>
        <end position="518"/>
    </location>
</feature>
<dbReference type="SUPFAM" id="SSF55383">
    <property type="entry name" value="Copper amine oxidase, domain N"/>
    <property type="match status" value="1"/>
</dbReference>
<dbReference type="InterPro" id="IPR021731">
    <property type="entry name" value="AMIN_dom"/>
</dbReference>
<feature type="signal peptide" evidence="6">
    <location>
        <begin position="1"/>
        <end position="23"/>
    </location>
</feature>
<feature type="domain" description="Copper amine oxidase-like N-terminal" evidence="7">
    <location>
        <begin position="33"/>
        <end position="141"/>
    </location>
</feature>
<evidence type="ECO:0000256" key="4">
    <source>
        <dbReference type="RuleBase" id="RU361176"/>
    </source>
</evidence>
<dbReference type="InterPro" id="IPR017853">
    <property type="entry name" value="GH"/>
</dbReference>
<dbReference type="Gene3D" id="3.20.20.80">
    <property type="entry name" value="Glycosidases"/>
    <property type="match status" value="1"/>
</dbReference>
<organism evidence="9 10">
    <name type="scientific">Paenibacillus farraposensis</name>
    <dbReference type="NCBI Taxonomy" id="2807095"/>
    <lineage>
        <taxon>Bacteria</taxon>
        <taxon>Bacillati</taxon>
        <taxon>Bacillota</taxon>
        <taxon>Bacilli</taxon>
        <taxon>Bacillales</taxon>
        <taxon>Paenibacillaceae</taxon>
        <taxon>Paenibacillus</taxon>
    </lineage>
</organism>
<dbReference type="SUPFAM" id="SSF51445">
    <property type="entry name" value="(Trans)glycosidases"/>
    <property type="match status" value="1"/>
</dbReference>
<dbReference type="PROSITE" id="PS00953">
    <property type="entry name" value="GLYCOSYL_HYDROL_F25_1"/>
    <property type="match status" value="1"/>
</dbReference>
<sequence>MKNIRWFAFLFLFLLAFQGESQAASSSAHIQLDGKDIGAAKGAQIQEVKGNVLVPLRLIVEELGYKVNWEAKTGTVTIKNQNKNQNLSLQVNNPIATVNGQQMGLAVAPLLTGGTTYVPLRFVSEQTGLGVTWNNELKTVLLTTPSTSSGKSESSRGSSATQTAANAEESTGAVISQISFTNHQLTIAVNGKVTPKVTTLTNADRIVADIPDAKLSNDFLSSQPLDRGGQGAFSVTDDPDVTQVRYSIFSTSPASVRIVIDLNSSTSYHVQNADDGKVVIALDQKSDETAPTPTEPVTSTSPAEPTIASNGHAQGIDVSHYNGSIDWQQVAASGKTFAFIKATEGTKYQDNQFLVNVQGARDANILVGAYHFLNATTVDGARQEAANFARAIESAGGRLDLPLVMDYENNPKGISTVQINEVAHAFLDEVKRLTGRQPIVYTGNVFASKFDPTFSVYKLWVARYSTTQKPTAVPAWNSWWAWQYSSTGSVPGINGAVDLDEYNGTIDELRASLAAELE</sequence>
<keyword evidence="10" id="KW-1185">Reference proteome</keyword>
<dbReference type="RefSeq" id="WP_229524514.1">
    <property type="nucleotide sequence ID" value="NZ_JAFFQR010000064.1"/>
</dbReference>
<dbReference type="Gene3D" id="3.30.457.10">
    <property type="entry name" value="Copper amine oxidase-like, N-terminal domain"/>
    <property type="match status" value="1"/>
</dbReference>
<protein>
    <recommendedName>
        <fullName evidence="4">Lysozyme</fullName>
        <ecNumber evidence="4">3.2.1.17</ecNumber>
    </recommendedName>
</protein>
<dbReference type="InterPro" id="IPR002053">
    <property type="entry name" value="Glyco_hydro_25"/>
</dbReference>
<evidence type="ECO:0000313" key="10">
    <source>
        <dbReference type="Proteomes" id="UP001597340"/>
    </source>
</evidence>
<keyword evidence="2 4" id="KW-0378">Hydrolase</keyword>
<keyword evidence="6" id="KW-0732">Signal</keyword>
<dbReference type="Gene3D" id="2.60.40.3500">
    <property type="match status" value="1"/>
</dbReference>
<dbReference type="EMBL" id="JBHTNZ010000005">
    <property type="protein sequence ID" value="MFD1461066.1"/>
    <property type="molecule type" value="Genomic_DNA"/>
</dbReference>
<dbReference type="SMART" id="SM00641">
    <property type="entry name" value="Glyco_25"/>
    <property type="match status" value="1"/>
</dbReference>
<dbReference type="Pfam" id="PF07833">
    <property type="entry name" value="Cu_amine_oxidN1"/>
    <property type="match status" value="1"/>
</dbReference>
<accession>A0ABW4DD50</accession>
<dbReference type="InterPro" id="IPR012854">
    <property type="entry name" value="Cu_amine_oxidase-like_N"/>
</dbReference>
<dbReference type="InterPro" id="IPR018077">
    <property type="entry name" value="Glyco_hydro_fam25_subgr"/>
</dbReference>
<evidence type="ECO:0000259" key="8">
    <source>
        <dbReference type="Pfam" id="PF11741"/>
    </source>
</evidence>
<dbReference type="InterPro" id="IPR036582">
    <property type="entry name" value="Mao_N_sf"/>
</dbReference>
<feature type="compositionally biased region" description="Low complexity" evidence="5">
    <location>
        <begin position="144"/>
        <end position="161"/>
    </location>
</feature>
<dbReference type="EC" id="3.2.1.17" evidence="4"/>
<evidence type="ECO:0000256" key="3">
    <source>
        <dbReference type="ARBA" id="ARBA00023295"/>
    </source>
</evidence>
<reference evidence="10" key="1">
    <citation type="journal article" date="2019" name="Int. J. Syst. Evol. Microbiol.">
        <title>The Global Catalogue of Microorganisms (GCM) 10K type strain sequencing project: providing services to taxonomists for standard genome sequencing and annotation.</title>
        <authorList>
            <consortium name="The Broad Institute Genomics Platform"/>
            <consortium name="The Broad Institute Genome Sequencing Center for Infectious Disease"/>
            <person name="Wu L."/>
            <person name="Ma J."/>
        </authorList>
    </citation>
    <scope>NUCLEOTIDE SEQUENCE [LARGE SCALE GENOMIC DNA]</scope>
    <source>
        <strain evidence="10">CCM 9147</strain>
    </source>
</reference>
<dbReference type="PROSITE" id="PS51904">
    <property type="entry name" value="GLYCOSYL_HYDROL_F25_2"/>
    <property type="match status" value="1"/>
</dbReference>
<evidence type="ECO:0000256" key="6">
    <source>
        <dbReference type="SAM" id="SignalP"/>
    </source>
</evidence>
<dbReference type="CDD" id="cd00599">
    <property type="entry name" value="GH25_muramidase"/>
    <property type="match status" value="1"/>
</dbReference>
<evidence type="ECO:0000259" key="7">
    <source>
        <dbReference type="Pfam" id="PF07833"/>
    </source>
</evidence>
<proteinExistence type="inferred from homology"/>
<evidence type="ECO:0000256" key="2">
    <source>
        <dbReference type="ARBA" id="ARBA00022801"/>
    </source>
</evidence>
<comment type="caution">
    <text evidence="9">The sequence shown here is derived from an EMBL/GenBank/DDBJ whole genome shotgun (WGS) entry which is preliminary data.</text>
</comment>
<dbReference type="Pfam" id="PF11741">
    <property type="entry name" value="AMIN"/>
    <property type="match status" value="1"/>
</dbReference>
<dbReference type="Proteomes" id="UP001597340">
    <property type="component" value="Unassembled WGS sequence"/>
</dbReference>
<dbReference type="Pfam" id="PF01183">
    <property type="entry name" value="Glyco_hydro_25"/>
    <property type="match status" value="1"/>
</dbReference>
<name>A0ABW4DD50_9BACL</name>